<organism evidence="1 2">
    <name type="scientific">Sediminihaliea albiluteola</name>
    <dbReference type="NCBI Taxonomy" id="2758564"/>
    <lineage>
        <taxon>Bacteria</taxon>
        <taxon>Pseudomonadati</taxon>
        <taxon>Pseudomonadota</taxon>
        <taxon>Gammaproteobacteria</taxon>
        <taxon>Cellvibrionales</taxon>
        <taxon>Halieaceae</taxon>
        <taxon>Sediminihaliea</taxon>
    </lineage>
</organism>
<reference evidence="1 2" key="1">
    <citation type="submission" date="2020-07" db="EMBL/GenBank/DDBJ databases">
        <title>Halieaceae bacterium, F7430, whole genome shotgun sequencing project.</title>
        <authorList>
            <person name="Jiang S."/>
            <person name="Liu Z.W."/>
            <person name="Du Z.J."/>
        </authorList>
    </citation>
    <scope>NUCLEOTIDE SEQUENCE [LARGE SCALE GENOMIC DNA]</scope>
    <source>
        <strain evidence="1 2">F7430</strain>
    </source>
</reference>
<gene>
    <name evidence="1" type="ORF">H2508_03755</name>
</gene>
<proteinExistence type="predicted"/>
<keyword evidence="1" id="KW-0413">Isomerase</keyword>
<evidence type="ECO:0000313" key="1">
    <source>
        <dbReference type="EMBL" id="MBA6412218.1"/>
    </source>
</evidence>
<dbReference type="InterPro" id="IPR010706">
    <property type="entry name" value="Fatty_acid_cis-trans_isomerase"/>
</dbReference>
<name>A0A7W2YJE5_9GAMM</name>
<protein>
    <submittedName>
        <fullName evidence="1">Fatty acid cis/trans isomerase</fullName>
    </submittedName>
</protein>
<dbReference type="AlphaFoldDB" id="A0A7W2YJE5"/>
<dbReference type="Proteomes" id="UP000539350">
    <property type="component" value="Unassembled WGS sequence"/>
</dbReference>
<accession>A0A7W2YJE5</accession>
<evidence type="ECO:0000313" key="2">
    <source>
        <dbReference type="Proteomes" id="UP000539350"/>
    </source>
</evidence>
<sequence>MVCHGCYDAPCQLKLEAQQGLERGANKALVYDGTRLLAADLTRLFDDGHSVEEWREQGFYSVTDQHKPEDGLMYRMLALKQQQPLPAKGPLAESFDFSLHREQQCPKQDEFDRFAEQYPLWGMPYGLPGLNPEEHQVMVDWLKNGATPAPRAALDDYLQAELHRWEAFLNGDSLKQRLMSRYLYEHLFLATLYLREDANPRWFRLVRSATPPGQAIDLISTRRPYDAPKVDRVYYRLQEMPITPLGKSHLAYRFDSKRRAWYEQNFLEPEYSVQQLPSYEPTIAANPFKSFVDIPVRARYRFLLREAQFTIMNFIKGPVCRGQVALNVIEDRFWVMFADPEAIDPELDAAFLARESDNLRLPISKTGTAIDILTWRSYARSHDRYQKAKARHMLDNLERTGRKINVESIWDGDGNNDNASLTIFRHFDTASVVKGMVGETPKTAWLISYSLLERIHYLLVAGFDVYGAVAHQLESRLYMDFLRMEGELNFLLYLPSEHRLRLREYWYRDAPGFAKEHVFAKSRLVQEREPDIAFSTEYPKAELLGLMRERIHGAKALHYDYRQQASGQIREALDRLVYSIGEHNSYLPQVSFLNVIGNERDEVYSILRDSSYSNIALLFLEEYRRIPAEDELSIVSGFIGEHPNLFFQVHEKQLPSFAADLTTLSSQQDWQAFRERYAVSRNAPWFWQLSDKLHNKHRSADPIHNGLFDYNRYLGNE</sequence>
<comment type="caution">
    <text evidence="1">The sequence shown here is derived from an EMBL/GenBank/DDBJ whole genome shotgun (WGS) entry which is preliminary data.</text>
</comment>
<keyword evidence="2" id="KW-1185">Reference proteome</keyword>
<dbReference type="Pfam" id="PF06934">
    <property type="entry name" value="CTI"/>
    <property type="match status" value="1"/>
</dbReference>
<dbReference type="GO" id="GO:0016853">
    <property type="term" value="F:isomerase activity"/>
    <property type="evidence" value="ECO:0007669"/>
    <property type="project" value="UniProtKB-KW"/>
</dbReference>
<dbReference type="EMBL" id="JACFXU010000013">
    <property type="protein sequence ID" value="MBA6412218.1"/>
    <property type="molecule type" value="Genomic_DNA"/>
</dbReference>